<proteinExistence type="predicted"/>
<evidence type="ECO:0000313" key="3">
    <source>
        <dbReference type="Proteomes" id="UP000275078"/>
    </source>
</evidence>
<dbReference type="AlphaFoldDB" id="A0A3N4HQY3"/>
<gene>
    <name evidence="2" type="ORF">BJ508DRAFT_331400</name>
</gene>
<name>A0A3N4HQY3_ASCIM</name>
<evidence type="ECO:0000256" key="1">
    <source>
        <dbReference type="SAM" id="MobiDB-lite"/>
    </source>
</evidence>
<feature type="region of interest" description="Disordered" evidence="1">
    <location>
        <begin position="253"/>
        <end position="283"/>
    </location>
</feature>
<evidence type="ECO:0000313" key="2">
    <source>
        <dbReference type="EMBL" id="RPA76119.1"/>
    </source>
</evidence>
<sequence>MSPPQDCFLPTSNNLFDYNYYHPGRRYDYSGLDAAGADLGGGLIDFGAHHQSAESHGACHQGHNGTSCGAEVSRPACDGTDYFGANGTSAFSVGNELAGEGFAHAVPLAETILSAYPRPADAVSQSGAVAAVKNSMFRSIPVLRMENAPVDITGAESHIASRSADRKSLAGLTELRTDGQPVCIVIESDDDDDDCFITGHQIRQRGSNKIDNEVQLAAGRKVSKQVASGSVVKARQVASTARPVKSTTVPAAAAAKSQGRRYKSTVPTRFDPEGNLIAKAPPPARRPYVRRAPVKTGVIRAPRKAPVRKALVKPDNLILVDPPIEAYDPEHRNKRPVDPENEEKTCLWGRDFGHICPFKAINDLELYTHIEQDHIGPAGFKVLRCLQPNCDYRTSKKDHIVSHQVTHCVQQIRQRSELRLFPCLEDDGSCSRIATRKTDLFRHIIALHDRIPKCKEPLYKKAFALRKAARAAEFKFGSAYALATGQEAPGGPNAHEAGVVLPVELRNADKPMEKLLVGELQEGEEGVEA</sequence>
<keyword evidence="3" id="KW-1185">Reference proteome</keyword>
<accession>A0A3N4HQY3</accession>
<protein>
    <submittedName>
        <fullName evidence="2">Uncharacterized protein</fullName>
    </submittedName>
</protein>
<organism evidence="2 3">
    <name type="scientific">Ascobolus immersus RN42</name>
    <dbReference type="NCBI Taxonomy" id="1160509"/>
    <lineage>
        <taxon>Eukaryota</taxon>
        <taxon>Fungi</taxon>
        <taxon>Dikarya</taxon>
        <taxon>Ascomycota</taxon>
        <taxon>Pezizomycotina</taxon>
        <taxon>Pezizomycetes</taxon>
        <taxon>Pezizales</taxon>
        <taxon>Ascobolaceae</taxon>
        <taxon>Ascobolus</taxon>
    </lineage>
</organism>
<reference evidence="2 3" key="1">
    <citation type="journal article" date="2018" name="Nat. Ecol. Evol.">
        <title>Pezizomycetes genomes reveal the molecular basis of ectomycorrhizal truffle lifestyle.</title>
        <authorList>
            <person name="Murat C."/>
            <person name="Payen T."/>
            <person name="Noel B."/>
            <person name="Kuo A."/>
            <person name="Morin E."/>
            <person name="Chen J."/>
            <person name="Kohler A."/>
            <person name="Krizsan K."/>
            <person name="Balestrini R."/>
            <person name="Da Silva C."/>
            <person name="Montanini B."/>
            <person name="Hainaut M."/>
            <person name="Levati E."/>
            <person name="Barry K.W."/>
            <person name="Belfiori B."/>
            <person name="Cichocki N."/>
            <person name="Clum A."/>
            <person name="Dockter R.B."/>
            <person name="Fauchery L."/>
            <person name="Guy J."/>
            <person name="Iotti M."/>
            <person name="Le Tacon F."/>
            <person name="Lindquist E.A."/>
            <person name="Lipzen A."/>
            <person name="Malagnac F."/>
            <person name="Mello A."/>
            <person name="Molinier V."/>
            <person name="Miyauchi S."/>
            <person name="Poulain J."/>
            <person name="Riccioni C."/>
            <person name="Rubini A."/>
            <person name="Sitrit Y."/>
            <person name="Splivallo R."/>
            <person name="Traeger S."/>
            <person name="Wang M."/>
            <person name="Zifcakova L."/>
            <person name="Wipf D."/>
            <person name="Zambonelli A."/>
            <person name="Paolocci F."/>
            <person name="Nowrousian M."/>
            <person name="Ottonello S."/>
            <person name="Baldrian P."/>
            <person name="Spatafora J.W."/>
            <person name="Henrissat B."/>
            <person name="Nagy L.G."/>
            <person name="Aury J.M."/>
            <person name="Wincker P."/>
            <person name="Grigoriev I.V."/>
            <person name="Bonfante P."/>
            <person name="Martin F.M."/>
        </authorList>
    </citation>
    <scope>NUCLEOTIDE SEQUENCE [LARGE SCALE GENOMIC DNA]</scope>
    <source>
        <strain evidence="2 3">RN42</strain>
    </source>
</reference>
<dbReference type="EMBL" id="ML119750">
    <property type="protein sequence ID" value="RPA76119.1"/>
    <property type="molecule type" value="Genomic_DNA"/>
</dbReference>
<dbReference type="Proteomes" id="UP000275078">
    <property type="component" value="Unassembled WGS sequence"/>
</dbReference>